<dbReference type="InterPro" id="IPR032096">
    <property type="entry name" value="DUF4815"/>
</dbReference>
<evidence type="ECO:0000313" key="2">
    <source>
        <dbReference type="EMBL" id="ASZ78816.1"/>
    </source>
</evidence>
<evidence type="ECO:0000313" key="3">
    <source>
        <dbReference type="Proteomes" id="UP000224362"/>
    </source>
</evidence>
<dbReference type="EMBL" id="MF285619">
    <property type="protein sequence ID" value="ASZ78816.1"/>
    <property type="molecule type" value="Genomic_DNA"/>
</dbReference>
<evidence type="ECO:0000259" key="1">
    <source>
        <dbReference type="Pfam" id="PF16075"/>
    </source>
</evidence>
<dbReference type="Proteomes" id="UP000224362">
    <property type="component" value="Segment"/>
</dbReference>
<feature type="domain" description="DUF4815" evidence="1">
    <location>
        <begin position="10"/>
        <end position="72"/>
    </location>
</feature>
<dbReference type="InterPro" id="IPR023366">
    <property type="entry name" value="ATP_synth_asu-like_sf"/>
</dbReference>
<name>A0A249Y2B2_9CAUD</name>
<proteinExistence type="predicted"/>
<dbReference type="Pfam" id="PF16075">
    <property type="entry name" value="DUF4815"/>
    <property type="match status" value="3"/>
</dbReference>
<dbReference type="Gene3D" id="2.40.30.20">
    <property type="match status" value="1"/>
</dbReference>
<protein>
    <submittedName>
        <fullName evidence="2">VrlC</fullName>
    </submittedName>
</protein>
<accession>A0A249Y2B2</accession>
<feature type="domain" description="DUF4815" evidence="1">
    <location>
        <begin position="712"/>
        <end position="933"/>
    </location>
</feature>
<sequence length="1615" mass="177331">MQSTNLNVKPYFDDFDEAKGFQRILFRPSPIKVQTRELNQIQSIFANQIEKFANNIFKDGSVVIPGGLTITNSQVSMKFKLAGGSEFTDLEGIQELYVQSKETGVNGRILSLSRYVSEPDTMFAIIEMIDSGTGTTNSFVPDEDLYFNTYDANDVSIRVGYGVVGTLGGAIVARMTKGVYYVRGMFIDVEDQMLVVDANHNDTDHKVGFNVEEQIITEAEDNSLYSNAQGTPNSKAPGAHRLRVMLTLKRAGYAEAIDNFVELAKIKGGKIQTMVTQTTYNLIEDAMAQRTYEQAGDYNVSAHQIDLREHLKTDTNGGVYTPEEGGDASKMVAVMKPGISYVRGYRVQNQGEINVVIDKARDTANVNNIPVAVATGNFLTTKASKGVPVISRSTRYRLLNSSGGQIGTALLISAERSGSEFRLFLRDIVWTGDRTTFAKISYQDSGVTRFISDLESKEFSQSSSLDLLFDLPVFGVKSLIVGENIDINYSVMRSYKIALDSTGSGSVAAPAGYSFSPEFALYAGAKSDGSAAQIDVSNALTLSGTPVGSALTIHLSSGSANQEIMLMALMVRTTAVIKSKTMSEITDTVTFTNESSKVLTQADGQKLVQVRDATGADVTGNFSFDGGQRDAGYYPSTLSSNLGNIAGVFTVKYQYFAHSAGDFFTADSYNSIPYETIPNYTSQSSGTVYGLADSIDFRGKITNGGSDTDMVRPNSAIIMDVQYYLPRIDAVYVSAEGKFGAARGISSDKLASPAIPDNAMRLYELMIPPYTPNIDNVSINTIDNRRYTMRDIGKLEKRIENVEYYTTLSQLESSAATQQVFDPITGNPRYKNGIAADPFKDYRLIDDLSSDWRGSIDTDTGRLRPFVQQNVIDMSPDSSWTAIKDGMVCCVSTLDVSVAQDYATSTINVNPYAVFNWNGYIKLTPTTDYWFENYYVEPRIINETINTRGTVQPGSVYGTWRTVSVSERVWEPHGAGGVWWGYRYRTTVSTRDVTTYTYTDQTTTNFAGEQIVETQVIPYMRETQVRFEASGLRPFTNMYAFFSGRNVNAYVQQDGKGKGAQMVSDANGNVFGTFFVPRNDAIKFNTGDNVFRLSDNANDSRDEDETRTSAEAVHKSFGKKQGIQKTFVNTRVLGYTAQTRQESSTSEVVVDTWRDPIAQSFMVATTRGGEYIEAIDVYFSTKSRDVPITMEIREMENGLPASTVITRKTLNPTQVSVSTNSSVATRFTFDYPVYLNANTEFAVVLLANTQDYNAFIAEMGKKNLLSNEYIAKQPYTGVFFTSSNGSTWSPNQMADLKFRLYRGRYAQNPNVVLFNPKAGPQYRPLGLNVAKATKSSATVVIFAPGHGLTTNNNVVLKGMTGGSGITAEMLNKTHVVTDASYSSFSINVSAPADSDGTIGGADGSFLGNYLVNMFYASVSKSVVDGCSLLLEYRYRDAASNSFSDWIEFEADTDVPLPTEGIYRATTDFQVRATMTPGSANPFIAPQIDGGDFSIILNSYGVDPFEDVFTYVTKDLGFDNPCTTAKLFFGAMLPSQSSMVVQAKVIRAGQTSNDVEWQNLSPQSPLVNDGSNFFEYEYDLTVGTNNPFVGLKIRALVRGSRVAPPSFKDFRMIALA</sequence>
<feature type="domain" description="DUF4815" evidence="1">
    <location>
        <begin position="171"/>
        <end position="372"/>
    </location>
</feature>
<reference evidence="2 3" key="1">
    <citation type="submission" date="2017-06" db="EMBL/GenBank/DDBJ databases">
        <authorList>
            <person name="Kim H.J."/>
            <person name="Triplett B.A."/>
        </authorList>
    </citation>
    <scope>NUCLEOTIDE SEQUENCE [LARGE SCALE GENOMIC DNA]</scope>
</reference>
<gene>
    <name evidence="2" type="ORF">2050H1_050</name>
</gene>
<organism evidence="2 3">
    <name type="scientific">Serratia phage 2050H1</name>
    <dbReference type="NCBI Taxonomy" id="2024250"/>
    <lineage>
        <taxon>Viruses</taxon>
        <taxon>Duplodnaviria</taxon>
        <taxon>Heunggongvirae</taxon>
        <taxon>Uroviricota</taxon>
        <taxon>Caudoviricetes</taxon>
        <taxon>Pantevenvirales</taxon>
        <taxon>Ackermannviridae</taxon>
        <taxon>Miltonvirus</taxon>
        <taxon>Miltonvirus MAM1</taxon>
    </lineage>
</organism>